<dbReference type="OrthoDB" id="1430228at2759"/>
<proteinExistence type="predicted"/>
<evidence type="ECO:0000313" key="2">
    <source>
        <dbReference type="Proteomes" id="UP000257109"/>
    </source>
</evidence>
<comment type="caution">
    <text evidence="1">The sequence shown here is derived from an EMBL/GenBank/DDBJ whole genome shotgun (WGS) entry which is preliminary data.</text>
</comment>
<accession>A0A371ESJ3</accession>
<feature type="non-terminal residue" evidence="1">
    <location>
        <position position="1"/>
    </location>
</feature>
<dbReference type="AlphaFoldDB" id="A0A371ESJ3"/>
<name>A0A371ESJ3_MUCPR</name>
<reference evidence="1" key="1">
    <citation type="submission" date="2018-05" db="EMBL/GenBank/DDBJ databases">
        <title>Draft genome of Mucuna pruriens seed.</title>
        <authorList>
            <person name="Nnadi N.E."/>
            <person name="Vos R."/>
            <person name="Hasami M.H."/>
            <person name="Devisetty U.K."/>
            <person name="Aguiy J.C."/>
        </authorList>
    </citation>
    <scope>NUCLEOTIDE SEQUENCE [LARGE SCALE GENOMIC DNA]</scope>
    <source>
        <strain evidence="1">JCA_2017</strain>
    </source>
</reference>
<protein>
    <submittedName>
        <fullName evidence="1">Uncharacterized protein</fullName>
    </submittedName>
</protein>
<organism evidence="1 2">
    <name type="scientific">Mucuna pruriens</name>
    <name type="common">Velvet bean</name>
    <name type="synonym">Dolichos pruriens</name>
    <dbReference type="NCBI Taxonomy" id="157652"/>
    <lineage>
        <taxon>Eukaryota</taxon>
        <taxon>Viridiplantae</taxon>
        <taxon>Streptophyta</taxon>
        <taxon>Embryophyta</taxon>
        <taxon>Tracheophyta</taxon>
        <taxon>Spermatophyta</taxon>
        <taxon>Magnoliopsida</taxon>
        <taxon>eudicotyledons</taxon>
        <taxon>Gunneridae</taxon>
        <taxon>Pentapetalae</taxon>
        <taxon>rosids</taxon>
        <taxon>fabids</taxon>
        <taxon>Fabales</taxon>
        <taxon>Fabaceae</taxon>
        <taxon>Papilionoideae</taxon>
        <taxon>50 kb inversion clade</taxon>
        <taxon>NPAAA clade</taxon>
        <taxon>indigoferoid/millettioid clade</taxon>
        <taxon>Phaseoleae</taxon>
        <taxon>Mucuna</taxon>
    </lineage>
</organism>
<dbReference type="EMBL" id="QJKJ01012317">
    <property type="protein sequence ID" value="RDX68964.1"/>
    <property type="molecule type" value="Genomic_DNA"/>
</dbReference>
<keyword evidence="2" id="KW-1185">Reference proteome</keyword>
<evidence type="ECO:0000313" key="1">
    <source>
        <dbReference type="EMBL" id="RDX68964.1"/>
    </source>
</evidence>
<gene>
    <name evidence="1" type="ORF">CR513_51979</name>
</gene>
<sequence>MRGFSFPLMRCLDAKEVEYVISEVHDGVCGSHVRGQALASKIARTFIRLPRVVTLGHVIVVLPQVGCRHSGPFPSGRIGKIHNCDGVPLYKVDRDRVGCCHLSRTGQAFLLEEAGMPFWALNRRSFE</sequence>
<dbReference type="Proteomes" id="UP000257109">
    <property type="component" value="Unassembled WGS sequence"/>
</dbReference>